<dbReference type="PANTHER" id="PTHR24321:SF8">
    <property type="entry name" value="ESTRADIOL 17-BETA-DEHYDROGENASE 8-RELATED"/>
    <property type="match status" value="1"/>
</dbReference>
<evidence type="ECO:0000256" key="4">
    <source>
        <dbReference type="SAM" id="Phobius"/>
    </source>
</evidence>
<dbReference type="RefSeq" id="WP_197163826.1">
    <property type="nucleotide sequence ID" value="NZ_JADZGI010000001.1"/>
</dbReference>
<keyword evidence="4" id="KW-1133">Transmembrane helix</keyword>
<dbReference type="InterPro" id="IPR020904">
    <property type="entry name" value="Sc_DH/Rdtase_CS"/>
</dbReference>
<keyword evidence="2" id="KW-0560">Oxidoreductase</keyword>
<reference evidence="6" key="1">
    <citation type="submission" date="2020-11" db="EMBL/GenBank/DDBJ databases">
        <title>Novosphingobium aureum sp. nov., a marine bacterium isolated from sediment of a salt flat.</title>
        <authorList>
            <person name="Yoo Y."/>
            <person name="Kim J.-J."/>
        </authorList>
    </citation>
    <scope>NUCLEOTIDE SEQUENCE</scope>
    <source>
        <strain evidence="6">YJ-S2-02</strain>
    </source>
</reference>
<keyword evidence="3" id="KW-0520">NAD</keyword>
<comment type="caution">
    <text evidence="6">The sequence shown here is derived from an EMBL/GenBank/DDBJ whole genome shotgun (WGS) entry which is preliminary data.</text>
</comment>
<evidence type="ECO:0000256" key="2">
    <source>
        <dbReference type="ARBA" id="ARBA00023002"/>
    </source>
</evidence>
<dbReference type="Gene3D" id="3.40.50.720">
    <property type="entry name" value="NAD(P)-binding Rossmann-like Domain"/>
    <property type="match status" value="1"/>
</dbReference>
<accession>A0A931HCS5</accession>
<gene>
    <name evidence="6" type="ORF">I5E68_11455</name>
</gene>
<sequence>MPEVQPTAPFAERSILVTGAASGIGAASVYWLSRRGARRFVLVDRDEPGLAALAATLDPACETSLFAGDVADPQLWDEAASACTAGLDHAVLNAGIADAAMITDLDFAQWRRVLASNLDGMVLSLQCALRTMRDGGSIVLTASASGFKAEPGTAAYGASKAGVLQLAKVAAKEAAARNIRVNAIAPGGVDTAIWDGVPMFEDLVREHGSREAALAVMANMATPLGRFARAEEIAAQIGFLLGDEAATITGANLVSDGGYSL</sequence>
<dbReference type="InterPro" id="IPR002347">
    <property type="entry name" value="SDR_fam"/>
</dbReference>
<dbReference type="PRINTS" id="PR00081">
    <property type="entry name" value="GDHRDH"/>
</dbReference>
<dbReference type="Proteomes" id="UP000617634">
    <property type="component" value="Unassembled WGS sequence"/>
</dbReference>
<evidence type="ECO:0000313" key="6">
    <source>
        <dbReference type="EMBL" id="MBH0113566.1"/>
    </source>
</evidence>
<dbReference type="AlphaFoldDB" id="A0A931HCS5"/>
<dbReference type="GO" id="GO:0016491">
    <property type="term" value="F:oxidoreductase activity"/>
    <property type="evidence" value="ECO:0007669"/>
    <property type="project" value="UniProtKB-KW"/>
</dbReference>
<evidence type="ECO:0000313" key="7">
    <source>
        <dbReference type="Proteomes" id="UP000617634"/>
    </source>
</evidence>
<evidence type="ECO:0000259" key="5">
    <source>
        <dbReference type="SMART" id="SM00822"/>
    </source>
</evidence>
<proteinExistence type="inferred from homology"/>
<dbReference type="SUPFAM" id="SSF51735">
    <property type="entry name" value="NAD(P)-binding Rossmann-fold domains"/>
    <property type="match status" value="1"/>
</dbReference>
<keyword evidence="4" id="KW-0472">Membrane</keyword>
<dbReference type="FunFam" id="3.40.50.720:FF:000084">
    <property type="entry name" value="Short-chain dehydrogenase reductase"/>
    <property type="match status" value="1"/>
</dbReference>
<comment type="similarity">
    <text evidence="1">Belongs to the short-chain dehydrogenases/reductases (SDR) family.</text>
</comment>
<dbReference type="PROSITE" id="PS00061">
    <property type="entry name" value="ADH_SHORT"/>
    <property type="match status" value="1"/>
</dbReference>
<evidence type="ECO:0000256" key="3">
    <source>
        <dbReference type="ARBA" id="ARBA00023027"/>
    </source>
</evidence>
<dbReference type="Pfam" id="PF13561">
    <property type="entry name" value="adh_short_C2"/>
    <property type="match status" value="1"/>
</dbReference>
<protein>
    <submittedName>
        <fullName evidence="6">SDR family oxidoreductase</fullName>
    </submittedName>
</protein>
<dbReference type="InterPro" id="IPR057326">
    <property type="entry name" value="KR_dom"/>
</dbReference>
<evidence type="ECO:0000256" key="1">
    <source>
        <dbReference type="ARBA" id="ARBA00006484"/>
    </source>
</evidence>
<dbReference type="CDD" id="cd05233">
    <property type="entry name" value="SDR_c"/>
    <property type="match status" value="1"/>
</dbReference>
<keyword evidence="4" id="KW-0812">Transmembrane</keyword>
<dbReference type="EMBL" id="JADZGI010000001">
    <property type="protein sequence ID" value="MBH0113566.1"/>
    <property type="molecule type" value="Genomic_DNA"/>
</dbReference>
<dbReference type="InterPro" id="IPR036291">
    <property type="entry name" value="NAD(P)-bd_dom_sf"/>
</dbReference>
<dbReference type="PANTHER" id="PTHR24321">
    <property type="entry name" value="DEHYDROGENASES, SHORT CHAIN"/>
    <property type="match status" value="1"/>
</dbReference>
<feature type="domain" description="Ketoreductase" evidence="5">
    <location>
        <begin position="13"/>
        <end position="197"/>
    </location>
</feature>
<name>A0A931HCS5_9SPHN</name>
<organism evidence="6 7">
    <name type="scientific">Novosphingobium aureum</name>
    <dbReference type="NCBI Taxonomy" id="2792964"/>
    <lineage>
        <taxon>Bacteria</taxon>
        <taxon>Pseudomonadati</taxon>
        <taxon>Pseudomonadota</taxon>
        <taxon>Alphaproteobacteria</taxon>
        <taxon>Sphingomonadales</taxon>
        <taxon>Sphingomonadaceae</taxon>
        <taxon>Novosphingobium</taxon>
    </lineage>
</organism>
<dbReference type="SMART" id="SM00822">
    <property type="entry name" value="PKS_KR"/>
    <property type="match status" value="1"/>
</dbReference>
<dbReference type="PRINTS" id="PR00080">
    <property type="entry name" value="SDRFAMILY"/>
</dbReference>
<feature type="transmembrane region" description="Helical" evidence="4">
    <location>
        <begin position="15"/>
        <end position="32"/>
    </location>
</feature>
<keyword evidence="7" id="KW-1185">Reference proteome</keyword>